<protein>
    <submittedName>
        <fullName evidence="3">Protein ImuB</fullName>
    </submittedName>
</protein>
<organism evidence="3">
    <name type="scientific">metagenome</name>
    <dbReference type="NCBI Taxonomy" id="256318"/>
    <lineage>
        <taxon>unclassified sequences</taxon>
        <taxon>metagenomes</taxon>
    </lineage>
</organism>
<gene>
    <name evidence="3" type="primary">imuB</name>
    <name evidence="3" type="ORF">DF3PB_2910002</name>
</gene>
<keyword evidence="1" id="KW-0227">DNA damage</keyword>
<sequence>MKRIVSLWLPSFATDRLRRRLGSQAGSQARAPAEAAAPLIATVGNTGTTGLRLVAVSAAARNAGIAPGLPLAGAKAIRPDLDVRPHDGAADSRLLARLADWCARYTPWTAIDAASTGAGRLGGGAGLWLDISGCAHLCGGEAALLADLVKRMTALGFTAAAAVAETAGAAWAVARLARKPVSIVPAGEVATRLRPLPIEGLRLPVAALQRLRRLGLSRIGDLMALPRAPLAARFGEALLLTLDQAVGRVDEPLSPRRPQPEFLARLAFAEPLGRLSDVTAVVALLVAELSRRLQAAQRGARQLELACYRSDGSLARIEAGTSRPSVAEAHLSRLLRDKLEGLDVGFGIEVMTLAALVTEPHRPAQTAIALDGADRADTAAADSLGALIDRLSNRLGAEAVVWLAPHASHIPERAFQEVPALTGAASAGTGPWLRQPRPLTLFPSPEPIEVVAPVPEGPPALFRWRRLQHRIIAADGPERIAPEWWRSDAGADLGAASRDYYRLEDTDGCRFWVYREGPYRADAPPRWYLHGLFG</sequence>
<proteinExistence type="predicted"/>
<feature type="domain" description="UmuC" evidence="2">
    <location>
        <begin position="49"/>
        <end position="173"/>
    </location>
</feature>
<dbReference type="InterPro" id="IPR001126">
    <property type="entry name" value="UmuC"/>
</dbReference>
<evidence type="ECO:0000259" key="2">
    <source>
        <dbReference type="Pfam" id="PF00817"/>
    </source>
</evidence>
<dbReference type="SUPFAM" id="SSF56672">
    <property type="entry name" value="DNA/RNA polymerases"/>
    <property type="match status" value="1"/>
</dbReference>
<dbReference type="PANTHER" id="PTHR35369:SF2">
    <property type="entry name" value="BLR3025 PROTEIN"/>
    <property type="match status" value="1"/>
</dbReference>
<dbReference type="EMBL" id="UIDG01000214">
    <property type="protein sequence ID" value="SUS06505.1"/>
    <property type="molecule type" value="Genomic_DNA"/>
</dbReference>
<dbReference type="CDD" id="cd03468">
    <property type="entry name" value="PolY_like"/>
    <property type="match status" value="1"/>
</dbReference>
<dbReference type="InterPro" id="IPR050356">
    <property type="entry name" value="SulA_CellDiv_inhibitor"/>
</dbReference>
<reference evidence="3" key="1">
    <citation type="submission" date="2018-07" db="EMBL/GenBank/DDBJ databases">
        <authorList>
            <person name="Quirk P.G."/>
            <person name="Krulwich T.A."/>
        </authorList>
    </citation>
    <scope>NUCLEOTIDE SEQUENCE</scope>
</reference>
<dbReference type="PANTHER" id="PTHR35369">
    <property type="entry name" value="BLR3025 PROTEIN-RELATED"/>
    <property type="match status" value="1"/>
</dbReference>
<evidence type="ECO:0000256" key="1">
    <source>
        <dbReference type="ARBA" id="ARBA00022763"/>
    </source>
</evidence>
<name>A0A380TDF6_9ZZZZ</name>
<evidence type="ECO:0000313" key="3">
    <source>
        <dbReference type="EMBL" id="SUS06505.1"/>
    </source>
</evidence>
<dbReference type="Pfam" id="PF00817">
    <property type="entry name" value="IMS"/>
    <property type="match status" value="1"/>
</dbReference>
<dbReference type="InterPro" id="IPR043502">
    <property type="entry name" value="DNA/RNA_pol_sf"/>
</dbReference>
<dbReference type="GO" id="GO:0006281">
    <property type="term" value="P:DNA repair"/>
    <property type="evidence" value="ECO:0007669"/>
    <property type="project" value="InterPro"/>
</dbReference>
<accession>A0A380TDF6</accession>
<dbReference type="AlphaFoldDB" id="A0A380TDF6"/>